<proteinExistence type="predicted"/>
<evidence type="ECO:0000259" key="1">
    <source>
        <dbReference type="Pfam" id="PF01695"/>
    </source>
</evidence>
<feature type="domain" description="IstB-like ATP-binding" evidence="1">
    <location>
        <begin position="86"/>
        <end position="192"/>
    </location>
</feature>
<reference evidence="2" key="1">
    <citation type="submission" date="2020-02" db="EMBL/GenBank/DDBJ databases">
        <authorList>
            <person name="Meier V. D."/>
        </authorList>
    </citation>
    <scope>NUCLEOTIDE SEQUENCE</scope>
    <source>
        <strain evidence="2">AVDCRST_MAG45</strain>
    </source>
</reference>
<dbReference type="GO" id="GO:0006260">
    <property type="term" value="P:DNA replication"/>
    <property type="evidence" value="ECO:0007669"/>
    <property type="project" value="TreeGrafter"/>
</dbReference>
<dbReference type="GO" id="GO:0005524">
    <property type="term" value="F:ATP binding"/>
    <property type="evidence" value="ECO:0007669"/>
    <property type="project" value="InterPro"/>
</dbReference>
<dbReference type="InterPro" id="IPR002611">
    <property type="entry name" value="IstB_ATP-bd"/>
</dbReference>
<dbReference type="AlphaFoldDB" id="A0A6J4SW40"/>
<evidence type="ECO:0000313" key="2">
    <source>
        <dbReference type="EMBL" id="CAA9507155.1"/>
    </source>
</evidence>
<dbReference type="EMBL" id="CADCVU010000141">
    <property type="protein sequence ID" value="CAA9507155.1"/>
    <property type="molecule type" value="Genomic_DNA"/>
</dbReference>
<gene>
    <name evidence="2" type="ORF">AVDCRST_MAG45-1669</name>
</gene>
<name>A0A6J4SW40_9ACTN</name>
<sequence length="233" mass="26604">MTSPRQLTCPHCDGSGFLLDEATGEASPCECRPRRIALARTRSLSHHIPRRFLDVGFDRNPVKEMDPTIVRAVERYCRTIDERLDRGEGLWFQGPRGTGKTTLAMLVSQHALKAQRAVAIYTVPQLLSEIRKTYDDDSRHDYLELTRRLAGVDLLHLEDMAVARTNDWVLEQLYTIINDRYQDERSVIFTADVENPDDLATHVGERTYSRLIQMCGDPLPLRGEDRRIAVRAG</sequence>
<dbReference type="Pfam" id="PF01695">
    <property type="entry name" value="IstB_IS21"/>
    <property type="match status" value="1"/>
</dbReference>
<protein>
    <recommendedName>
        <fullName evidence="1">IstB-like ATP-binding domain-containing protein</fullName>
    </recommendedName>
</protein>
<dbReference type="SUPFAM" id="SSF52540">
    <property type="entry name" value="P-loop containing nucleoside triphosphate hydrolases"/>
    <property type="match status" value="1"/>
</dbReference>
<accession>A0A6J4SW40</accession>
<dbReference type="InterPro" id="IPR027417">
    <property type="entry name" value="P-loop_NTPase"/>
</dbReference>
<dbReference type="PANTHER" id="PTHR30050">
    <property type="entry name" value="CHROMOSOMAL REPLICATION INITIATOR PROTEIN DNAA"/>
    <property type="match status" value="1"/>
</dbReference>
<dbReference type="Gene3D" id="3.40.50.300">
    <property type="entry name" value="P-loop containing nucleotide triphosphate hydrolases"/>
    <property type="match status" value="1"/>
</dbReference>
<organism evidence="2">
    <name type="scientific">uncultured Solirubrobacterales bacterium</name>
    <dbReference type="NCBI Taxonomy" id="768556"/>
    <lineage>
        <taxon>Bacteria</taxon>
        <taxon>Bacillati</taxon>
        <taxon>Actinomycetota</taxon>
        <taxon>Thermoleophilia</taxon>
        <taxon>Solirubrobacterales</taxon>
        <taxon>environmental samples</taxon>
    </lineage>
</organism>
<dbReference type="PANTHER" id="PTHR30050:SF4">
    <property type="entry name" value="ATP-BINDING PROTEIN RV3427C IN INSERTION SEQUENCE-RELATED"/>
    <property type="match status" value="1"/>
</dbReference>